<comment type="caution">
    <text evidence="1">The sequence shown here is derived from an EMBL/GenBank/DDBJ whole genome shotgun (WGS) entry which is preliminary data.</text>
</comment>
<dbReference type="Proteomes" id="UP000769157">
    <property type="component" value="Unassembled WGS sequence"/>
</dbReference>
<protein>
    <submittedName>
        <fullName evidence="1">Uncharacterized protein</fullName>
    </submittedName>
</protein>
<name>A0A9P8P9B8_9ASCO</name>
<evidence type="ECO:0000313" key="1">
    <source>
        <dbReference type="EMBL" id="KAH3667299.1"/>
    </source>
</evidence>
<accession>A0A9P8P9B8</accession>
<evidence type="ECO:0000313" key="2">
    <source>
        <dbReference type="Proteomes" id="UP000769157"/>
    </source>
</evidence>
<dbReference type="EMBL" id="JAEUBE010000183">
    <property type="protein sequence ID" value="KAH3667299.1"/>
    <property type="molecule type" value="Genomic_DNA"/>
</dbReference>
<keyword evidence="2" id="KW-1185">Reference proteome</keyword>
<dbReference type="AlphaFoldDB" id="A0A9P8P9B8"/>
<gene>
    <name evidence="1" type="ORF">OGAPHI_002948</name>
</gene>
<proteinExistence type="predicted"/>
<reference evidence="1" key="1">
    <citation type="journal article" date="2021" name="Open Biol.">
        <title>Shared evolutionary footprints suggest mitochondrial oxidative damage underlies multiple complex I losses in fungi.</title>
        <authorList>
            <person name="Schikora-Tamarit M.A."/>
            <person name="Marcet-Houben M."/>
            <person name="Nosek J."/>
            <person name="Gabaldon T."/>
        </authorList>
    </citation>
    <scope>NUCLEOTIDE SEQUENCE</scope>
    <source>
        <strain evidence="1">CBS6075</strain>
    </source>
</reference>
<reference evidence="1" key="2">
    <citation type="submission" date="2021-01" db="EMBL/GenBank/DDBJ databases">
        <authorList>
            <person name="Schikora-Tamarit M.A."/>
        </authorList>
    </citation>
    <scope>NUCLEOTIDE SEQUENCE</scope>
    <source>
        <strain evidence="1">CBS6075</strain>
    </source>
</reference>
<dbReference type="RefSeq" id="XP_046062111.1">
    <property type="nucleotide sequence ID" value="XM_046203874.1"/>
</dbReference>
<organism evidence="1 2">
    <name type="scientific">Ogataea philodendri</name>
    <dbReference type="NCBI Taxonomy" id="1378263"/>
    <lineage>
        <taxon>Eukaryota</taxon>
        <taxon>Fungi</taxon>
        <taxon>Dikarya</taxon>
        <taxon>Ascomycota</taxon>
        <taxon>Saccharomycotina</taxon>
        <taxon>Pichiomycetes</taxon>
        <taxon>Pichiales</taxon>
        <taxon>Pichiaceae</taxon>
        <taxon>Ogataea</taxon>
    </lineage>
</organism>
<sequence length="399" mass="43720">MLSKASNSFWEPVEATTLKTESLRLGSKADLSPAMYFAKMDLDASTVFSSLLEEAALNRRVLRLWSRNESDELKTQPFWWLFSLIRSLTSDSRAALTLSSSKIHAAFKLSSLLTNCERTKKSSGIREKSNLVFNRKLVGGSTQSSPSFRLVVDSENTGGVAVDLEEIGALHVQSGLFLVQNNVVNSRVGLEVQKDREHGLVVLWLDITGGEESLLRNRNLTVLLRNLHQWVSDRLGPNLHGAIHVLTGNLGQRVPQSLGDGVSVLVLVQVVAALETHVGCKTLVQPQRVPKVHGTDVTKPLVGQFVGHNLGNTQLGGVTGLLANHQVHHSVGDQTPILHGSGSKVVDTNHVHLWERVWDIEYLFVVLEGLGGQLGRVLSVSLVTWRGVDSNWNVSELVL</sequence>
<dbReference type="GeneID" id="70234915"/>